<keyword evidence="4" id="KW-0560">Oxidoreductase</keyword>
<dbReference type="OrthoDB" id="3178130at2"/>
<comment type="cofactor">
    <cofactor evidence="1">
        <name>FAD</name>
        <dbReference type="ChEBI" id="CHEBI:57692"/>
    </cofactor>
</comment>
<dbReference type="AlphaFoldDB" id="A0A0T5PCL0"/>
<proteinExistence type="predicted"/>
<dbReference type="EMBL" id="LAXI01000002">
    <property type="protein sequence ID" value="KRS18994.1"/>
    <property type="molecule type" value="Genomic_DNA"/>
</dbReference>
<protein>
    <submittedName>
        <fullName evidence="6 7">Fumarate reductase</fullName>
    </submittedName>
</protein>
<organism evidence="6 8">
    <name type="scientific">Roseovarius indicus</name>
    <dbReference type="NCBI Taxonomy" id="540747"/>
    <lineage>
        <taxon>Bacteria</taxon>
        <taxon>Pseudomonadati</taxon>
        <taxon>Pseudomonadota</taxon>
        <taxon>Alphaproteobacteria</taxon>
        <taxon>Rhodobacterales</taxon>
        <taxon>Roseobacteraceae</taxon>
        <taxon>Roseovarius</taxon>
    </lineage>
</organism>
<evidence type="ECO:0000256" key="3">
    <source>
        <dbReference type="ARBA" id="ARBA00022827"/>
    </source>
</evidence>
<evidence type="ECO:0000313" key="7">
    <source>
        <dbReference type="EMBL" id="QEW26071.1"/>
    </source>
</evidence>
<dbReference type="PANTHER" id="PTHR43400">
    <property type="entry name" value="FUMARATE REDUCTASE"/>
    <property type="match status" value="1"/>
</dbReference>
<dbReference type="SUPFAM" id="SSF56425">
    <property type="entry name" value="Succinate dehydrogenase/fumarate reductase flavoprotein, catalytic domain"/>
    <property type="match status" value="1"/>
</dbReference>
<keyword evidence="3" id="KW-0274">FAD</keyword>
<dbReference type="InterPro" id="IPR027477">
    <property type="entry name" value="Succ_DH/fumarate_Rdtase_cat_sf"/>
</dbReference>
<dbReference type="SUPFAM" id="SSF51905">
    <property type="entry name" value="FAD/NAD(P)-binding domain"/>
    <property type="match status" value="1"/>
</dbReference>
<dbReference type="Pfam" id="PF00890">
    <property type="entry name" value="FAD_binding_2"/>
    <property type="match status" value="2"/>
</dbReference>
<evidence type="ECO:0000256" key="1">
    <source>
        <dbReference type="ARBA" id="ARBA00001974"/>
    </source>
</evidence>
<dbReference type="EMBL" id="CP031598">
    <property type="protein sequence ID" value="QEW26071.1"/>
    <property type="molecule type" value="Genomic_DNA"/>
</dbReference>
<sequence length="525" mass="56474">MSGWTDEADIVVVGFGAAGATAAYEAAANGADTLLLEKMPFPGGLSIASAGGIRVSHQPEKALDYLRATCGGNTPDDILQAFATGMAKAPVYLKTLADTCGAEMRVIDALGNYPYPGYDALAYAEVTALPEIDGADSYHAMSPVKNGTRLFRVLEHAAQSAGVRIETNAPVHRLVTGENGAVTGLTATIDGTARRIRARRGVILTCGGFEHAPEMQAQYFQGGPLIPGAFLGNTGDGIRMAQAVGADLWHMWHYHGPYGLKHPDPDYPFGLFLKAVPMWTPGRLDMLADLGLEGSETPQTRASTRSLAPLAWIVVDSTGNRFMDEYPPYPGDSGARPFDVFDFGTQSFPRKPAFMIFDENGRKMYPMGRVVHNDPHPRHEWSADNLTEVEMGIFQKADTLEELARLTGTPPETLRETVAAWNIACETGTDTAFNRQPDTMRPIDTPPFYAGEVQPIVINTQGGPRRNVHQQVVDPFGDPIPGLYAAGELGSIFGHVYMSGGNLTECLVGGWTAARHALGRQKAPS</sequence>
<dbReference type="Proteomes" id="UP000325785">
    <property type="component" value="Chromosome"/>
</dbReference>
<accession>A0A0T5PCL0</accession>
<dbReference type="STRING" id="540747.SAMN04488031_103278"/>
<dbReference type="InterPro" id="IPR050315">
    <property type="entry name" value="FAD-oxidoreductase_2"/>
</dbReference>
<dbReference type="KEGG" id="rid:RIdsm_01865"/>
<dbReference type="Gene3D" id="3.90.700.10">
    <property type="entry name" value="Succinate dehydrogenase/fumarate reductase flavoprotein, catalytic domain"/>
    <property type="match status" value="1"/>
</dbReference>
<dbReference type="GO" id="GO:0016491">
    <property type="term" value="F:oxidoreductase activity"/>
    <property type="evidence" value="ECO:0007669"/>
    <property type="project" value="UniProtKB-KW"/>
</dbReference>
<name>A0A0T5PCL0_9RHOB</name>
<dbReference type="Gene3D" id="3.50.50.60">
    <property type="entry name" value="FAD/NAD(P)-binding domain"/>
    <property type="match status" value="2"/>
</dbReference>
<gene>
    <name evidence="7" type="primary">ifcA_2</name>
    <name evidence="7" type="ORF">RIdsm_01865</name>
    <name evidence="6" type="ORF">XM52_04795</name>
</gene>
<dbReference type="Proteomes" id="UP000051401">
    <property type="component" value="Unassembled WGS sequence"/>
</dbReference>
<evidence type="ECO:0000313" key="8">
    <source>
        <dbReference type="Proteomes" id="UP000051401"/>
    </source>
</evidence>
<dbReference type="InterPro" id="IPR036188">
    <property type="entry name" value="FAD/NAD-bd_sf"/>
</dbReference>
<feature type="domain" description="FAD-dependent oxidoreductase 2 FAD-binding" evidence="5">
    <location>
        <begin position="312"/>
        <end position="502"/>
    </location>
</feature>
<dbReference type="GO" id="GO:0008202">
    <property type="term" value="P:steroid metabolic process"/>
    <property type="evidence" value="ECO:0007669"/>
    <property type="project" value="UniProtKB-ARBA"/>
</dbReference>
<dbReference type="PATRIC" id="fig|540747.5.peg.2533"/>
<keyword evidence="2" id="KW-0285">Flavoprotein</keyword>
<reference evidence="7 9" key="2">
    <citation type="submission" date="2018-08" db="EMBL/GenBank/DDBJ databases">
        <title>Genetic Globetrotter - A new plasmid hitch-hiking vast phylogenetic and geographic distances.</title>
        <authorList>
            <person name="Vollmers J."/>
            <person name="Petersen J."/>
        </authorList>
    </citation>
    <scope>NUCLEOTIDE SEQUENCE [LARGE SCALE GENOMIC DNA]</scope>
    <source>
        <strain evidence="7 9">DSM 26383</strain>
    </source>
</reference>
<feature type="domain" description="FAD-dependent oxidoreductase 2 FAD-binding" evidence="5">
    <location>
        <begin position="9"/>
        <end position="254"/>
    </location>
</feature>
<dbReference type="InterPro" id="IPR003953">
    <property type="entry name" value="FAD-dep_OxRdtase_2_FAD-bd"/>
</dbReference>
<evidence type="ECO:0000256" key="2">
    <source>
        <dbReference type="ARBA" id="ARBA00022630"/>
    </source>
</evidence>
<evidence type="ECO:0000256" key="4">
    <source>
        <dbReference type="ARBA" id="ARBA00023002"/>
    </source>
</evidence>
<dbReference type="RefSeq" id="WP_057813814.1">
    <property type="nucleotide sequence ID" value="NZ_CP031598.1"/>
</dbReference>
<dbReference type="PANTHER" id="PTHR43400:SF10">
    <property type="entry name" value="3-OXOSTEROID 1-DEHYDROGENASE"/>
    <property type="match status" value="1"/>
</dbReference>
<evidence type="ECO:0000313" key="6">
    <source>
        <dbReference type="EMBL" id="KRS18994.1"/>
    </source>
</evidence>
<reference evidence="6 8" key="1">
    <citation type="submission" date="2015-04" db="EMBL/GenBank/DDBJ databases">
        <title>The draft genome sequence of Roseovarius indicus B108T.</title>
        <authorList>
            <person name="Li G."/>
            <person name="Lai Q."/>
            <person name="Shao Z."/>
            <person name="Yan P."/>
        </authorList>
    </citation>
    <scope>NUCLEOTIDE SEQUENCE [LARGE SCALE GENOMIC DNA]</scope>
    <source>
        <strain evidence="6 8">B108</strain>
    </source>
</reference>
<evidence type="ECO:0000313" key="9">
    <source>
        <dbReference type="Proteomes" id="UP000325785"/>
    </source>
</evidence>
<evidence type="ECO:0000259" key="5">
    <source>
        <dbReference type="Pfam" id="PF00890"/>
    </source>
</evidence>
<keyword evidence="8" id="KW-1185">Reference proteome</keyword>